<name>A0A6S7BEX1_9BURK</name>
<sequence length="105" mass="11175">MNICSQRDSAGQAPLCTRTTTTCVLHAVVRASAPVLHRDNRAFVFMAALLGAIDAAGNESLRALPLPKLKFVRTALSAQALPCLGRVARVNSGTSSISERIWGRT</sequence>
<dbReference type="Proteomes" id="UP000494365">
    <property type="component" value="Unassembled WGS sequence"/>
</dbReference>
<dbReference type="EMBL" id="CADIKK010000020">
    <property type="protein sequence ID" value="CAB3796170.1"/>
    <property type="molecule type" value="Genomic_DNA"/>
</dbReference>
<protein>
    <submittedName>
        <fullName evidence="1">Uncharacterized protein</fullName>
    </submittedName>
</protein>
<keyword evidence="2" id="KW-1185">Reference proteome</keyword>
<organism evidence="1 2">
    <name type="scientific">Paraburkholderia ultramafica</name>
    <dbReference type="NCBI Taxonomy" id="1544867"/>
    <lineage>
        <taxon>Bacteria</taxon>
        <taxon>Pseudomonadati</taxon>
        <taxon>Pseudomonadota</taxon>
        <taxon>Betaproteobacteria</taxon>
        <taxon>Burkholderiales</taxon>
        <taxon>Burkholderiaceae</taxon>
        <taxon>Paraburkholderia</taxon>
    </lineage>
</organism>
<proteinExistence type="predicted"/>
<evidence type="ECO:0000313" key="1">
    <source>
        <dbReference type="EMBL" id="CAB3796170.1"/>
    </source>
</evidence>
<reference evidence="1 2" key="1">
    <citation type="submission" date="2020-04" db="EMBL/GenBank/DDBJ databases">
        <authorList>
            <person name="De Canck E."/>
        </authorList>
    </citation>
    <scope>NUCLEOTIDE SEQUENCE [LARGE SCALE GENOMIC DNA]</scope>
    <source>
        <strain evidence="1 2">LMG 28614</strain>
    </source>
</reference>
<dbReference type="AlphaFoldDB" id="A0A6S7BEX1"/>
<evidence type="ECO:0000313" key="2">
    <source>
        <dbReference type="Proteomes" id="UP000494365"/>
    </source>
</evidence>
<accession>A0A6S7BEX1</accession>
<gene>
    <name evidence="1" type="ORF">LMG28614_04311</name>
</gene>